<evidence type="ECO:0000313" key="4">
    <source>
        <dbReference type="Proteomes" id="UP000620124"/>
    </source>
</evidence>
<feature type="domain" description="BRCT" evidence="2">
    <location>
        <begin position="917"/>
        <end position="1012"/>
    </location>
</feature>
<dbReference type="PROSITE" id="PS50172">
    <property type="entry name" value="BRCT"/>
    <property type="match status" value="1"/>
</dbReference>
<feature type="region of interest" description="Disordered" evidence="1">
    <location>
        <begin position="214"/>
        <end position="680"/>
    </location>
</feature>
<feature type="compositionally biased region" description="Acidic residues" evidence="1">
    <location>
        <begin position="261"/>
        <end position="275"/>
    </location>
</feature>
<name>A0A8H6YNC5_9AGAR</name>
<feature type="compositionally biased region" description="Basic and acidic residues" evidence="1">
    <location>
        <begin position="69"/>
        <end position="81"/>
    </location>
</feature>
<dbReference type="SUPFAM" id="SSF52113">
    <property type="entry name" value="BRCT domain"/>
    <property type="match status" value="1"/>
</dbReference>
<evidence type="ECO:0000259" key="2">
    <source>
        <dbReference type="PROSITE" id="PS50172"/>
    </source>
</evidence>
<feature type="compositionally biased region" description="Low complexity" evidence="1">
    <location>
        <begin position="534"/>
        <end position="544"/>
    </location>
</feature>
<sequence length="1081" mass="112129">MGPPPAPAAASNSNTNATTKKGAKSSSKLMGPPPVPISNSNSSSSMSTRNAFNVMMSSARGAAAKGKGKGKEKEKEKDCRRQIYPIVLDHDGPAQAPPLHPPASSSSTSTAASSSKVPAKAPALKEKGKGKGKEKEKEKAEEKPKASVKAKMRPREKPKPLPLPIHVRLPESDGERTSTPTAASRPETPTTAFAGTLAPAPAGMKVKVEEELPAAAQSQYTRRFSSPLSDLPDEEEPVKEEVPAVTVVVPPSRRFSSPLTDIDDPEADPLMDDDGLQPPASSSPDAFLSPAAGPQLELPAEPVPVDAVVPNNETVRVGEEAGGASADVDMSVDDGGTAELPVETIPSRDAVMDSVEEESIQPADVSMSGEHSTAEPLAGTTAKPPPGAGSSKPRSRVGKPRVPAPVPAPADRVTRSTSLKRKEAEGSGGAPTQKKLFSFGVGPVTAAGGNPAKKQKMNGDHNGGASSSTQTKPPASPSKIPMPSPRKKPSFALPEPEVAAPASPSKRPSFADPTRASAARASLTKTPTKKTPTKNKPVSAAAALSGGGSPSPTKNKLERASSLFTARPPPSFTRTFTGPGGSTSSLQTLASALEKLRMPPPERPNTSMGFSKDDTDKTLAASTRSADERSIGLGRPSGGLQRASTVASIESAASSTSSLTGGSAKPPSTSSAAAPPPLKPALVQRPLTAFMGAKGAAGGASKLAVGTGGILRGVGAGGSVVRGGPSVFGSGRVRSAPKVSRNPGLPSVIASPVKGGGGVDGDGVGDDTMLEEELMPSVDEAKEKDTTTERVTSPRGVTFDFSVMQFEASKKGKEKERLPEEWRQNASRRASMALQDLSKSVSLPLKPVMGPPETPLDRVGIRSSSSSYPSSSLSDPSGSAGTEGMRRSTRIAKGVPALEPSGGDDDVAASEPTTTVQPLTILRGCIVFVDIISDVGDDAARSFITDMLKNLGARVLGSVGQTCTHIVYKNGLRSTYNRYKALPDPKPHVVGMEWVVQSAEKRIHEDETPYLIDMDDMNTTAIKRRKSMLPRMMSGNMDDDSVDGDYSFEGSSHSSMVVDDELGHLPPLERARLRKAGTLGI</sequence>
<feature type="compositionally biased region" description="Low complexity" evidence="1">
    <location>
        <begin position="102"/>
        <end position="122"/>
    </location>
</feature>
<accession>A0A8H6YNC5</accession>
<feature type="compositionally biased region" description="Polar residues" evidence="1">
    <location>
        <begin position="464"/>
        <end position="473"/>
    </location>
</feature>
<feature type="region of interest" description="Disordered" evidence="1">
    <location>
        <begin position="1"/>
        <end position="198"/>
    </location>
</feature>
<feature type="compositionally biased region" description="Pro residues" evidence="1">
    <location>
        <begin position="474"/>
        <end position="484"/>
    </location>
</feature>
<dbReference type="InterPro" id="IPR036420">
    <property type="entry name" value="BRCT_dom_sf"/>
</dbReference>
<dbReference type="InterPro" id="IPR001357">
    <property type="entry name" value="BRCT_dom"/>
</dbReference>
<comment type="caution">
    <text evidence="3">The sequence shown here is derived from an EMBL/GenBank/DDBJ whole genome shotgun (WGS) entry which is preliminary data.</text>
</comment>
<feature type="compositionally biased region" description="Basic and acidic residues" evidence="1">
    <location>
        <begin position="123"/>
        <end position="145"/>
    </location>
</feature>
<dbReference type="AlphaFoldDB" id="A0A8H6YNC5"/>
<proteinExistence type="predicted"/>
<dbReference type="EMBL" id="JACAZI010000004">
    <property type="protein sequence ID" value="KAF7362174.1"/>
    <property type="molecule type" value="Genomic_DNA"/>
</dbReference>
<gene>
    <name evidence="3" type="ORF">MVEN_00563500</name>
</gene>
<evidence type="ECO:0000313" key="3">
    <source>
        <dbReference type="EMBL" id="KAF7362174.1"/>
    </source>
</evidence>
<feature type="compositionally biased region" description="Low complexity" evidence="1">
    <location>
        <begin position="299"/>
        <end position="313"/>
    </location>
</feature>
<dbReference type="OrthoDB" id="2384350at2759"/>
<dbReference type="CDD" id="cd17716">
    <property type="entry name" value="BRCT_microcephalin_rpt1"/>
    <property type="match status" value="1"/>
</dbReference>
<feature type="compositionally biased region" description="Low complexity" evidence="1">
    <location>
        <begin position="863"/>
        <end position="879"/>
    </location>
</feature>
<feature type="region of interest" description="Disordered" evidence="1">
    <location>
        <begin position="808"/>
        <end position="886"/>
    </location>
</feature>
<dbReference type="Pfam" id="PF00533">
    <property type="entry name" value="BRCT"/>
    <property type="match status" value="1"/>
</dbReference>
<feature type="compositionally biased region" description="Low complexity" evidence="1">
    <location>
        <begin position="38"/>
        <end position="47"/>
    </location>
</feature>
<feature type="compositionally biased region" description="Low complexity" evidence="1">
    <location>
        <begin position="643"/>
        <end position="673"/>
    </location>
</feature>
<protein>
    <submittedName>
        <fullName evidence="3">BRCT domain-containing protein</fullName>
    </submittedName>
</protein>
<feature type="compositionally biased region" description="Low complexity" evidence="1">
    <location>
        <begin position="492"/>
        <end position="505"/>
    </location>
</feature>
<dbReference type="Proteomes" id="UP000620124">
    <property type="component" value="Unassembled WGS sequence"/>
</dbReference>
<feature type="compositionally biased region" description="Polar residues" evidence="1">
    <location>
        <begin position="216"/>
        <end position="228"/>
    </location>
</feature>
<dbReference type="SMART" id="SM00292">
    <property type="entry name" value="BRCT"/>
    <property type="match status" value="1"/>
</dbReference>
<feature type="compositionally biased region" description="Basic and acidic residues" evidence="1">
    <location>
        <begin position="808"/>
        <end position="823"/>
    </location>
</feature>
<keyword evidence="4" id="KW-1185">Reference proteome</keyword>
<feature type="region of interest" description="Disordered" evidence="1">
    <location>
        <begin position="732"/>
        <end position="759"/>
    </location>
</feature>
<organism evidence="3 4">
    <name type="scientific">Mycena venus</name>
    <dbReference type="NCBI Taxonomy" id="2733690"/>
    <lineage>
        <taxon>Eukaryota</taxon>
        <taxon>Fungi</taxon>
        <taxon>Dikarya</taxon>
        <taxon>Basidiomycota</taxon>
        <taxon>Agaricomycotina</taxon>
        <taxon>Agaricomycetes</taxon>
        <taxon>Agaricomycetidae</taxon>
        <taxon>Agaricales</taxon>
        <taxon>Marasmiineae</taxon>
        <taxon>Mycenaceae</taxon>
        <taxon>Mycena</taxon>
    </lineage>
</organism>
<feature type="compositionally biased region" description="Low complexity" evidence="1">
    <location>
        <begin position="8"/>
        <end position="28"/>
    </location>
</feature>
<feature type="compositionally biased region" description="Polar residues" evidence="1">
    <location>
        <begin position="177"/>
        <end position="193"/>
    </location>
</feature>
<feature type="compositionally biased region" description="Low complexity" evidence="1">
    <location>
        <begin position="582"/>
        <end position="593"/>
    </location>
</feature>
<evidence type="ECO:0000256" key="1">
    <source>
        <dbReference type="SAM" id="MobiDB-lite"/>
    </source>
</evidence>
<reference evidence="3" key="1">
    <citation type="submission" date="2020-05" db="EMBL/GenBank/DDBJ databases">
        <title>Mycena genomes resolve the evolution of fungal bioluminescence.</title>
        <authorList>
            <person name="Tsai I.J."/>
        </authorList>
    </citation>
    <scope>NUCLEOTIDE SEQUENCE</scope>
    <source>
        <strain evidence="3">CCC161011</strain>
    </source>
</reference>
<dbReference type="Gene3D" id="3.40.50.10190">
    <property type="entry name" value="BRCT domain"/>
    <property type="match status" value="1"/>
</dbReference>